<evidence type="ECO:0000256" key="8">
    <source>
        <dbReference type="ARBA" id="ARBA00051245"/>
    </source>
</evidence>
<evidence type="ECO:0000256" key="7">
    <source>
        <dbReference type="ARBA" id="ARBA00023137"/>
    </source>
</evidence>
<dbReference type="InterPro" id="IPR025669">
    <property type="entry name" value="AAA_dom"/>
</dbReference>
<protein>
    <recommendedName>
        <fullName evidence="2">non-specific protein-tyrosine kinase</fullName>
        <ecNumber evidence="2">2.7.10.2</ecNumber>
    </recommendedName>
</protein>
<dbReference type="EC" id="2.7.10.2" evidence="2"/>
<dbReference type="InterPro" id="IPR027417">
    <property type="entry name" value="P-loop_NTPase"/>
</dbReference>
<dbReference type="PANTHER" id="PTHR32309">
    <property type="entry name" value="TYROSINE-PROTEIN KINASE"/>
    <property type="match status" value="1"/>
</dbReference>
<sequence length="253" mass="27857">MEKLDKVMEKVKLLRAGDKVFPLKDHATVSPVQAAPTVAISKEQLERNRVVAHRTRSPEADVFRILRTQVLQAMTKSGFRSLAITSPNYGDGKTTVSLNLALGIALDLKQTVLLADLDLRKPNVHSYLGVRPKYGLTDYLSNNVPVADCLMRLPFDRISILPSGAPLENSSEMLASPRMAALAHEFKTRYPDRLVIYDMPPMLAQDDPLAFLPNVDCVLLVVQNGVSRTQDVERCLEVLADAQVIGTVLNNGA</sequence>
<dbReference type="GO" id="GO:0004713">
    <property type="term" value="F:protein tyrosine kinase activity"/>
    <property type="evidence" value="ECO:0007669"/>
    <property type="project" value="TreeGrafter"/>
</dbReference>
<dbReference type="SUPFAM" id="SSF52540">
    <property type="entry name" value="P-loop containing nucleoside triphosphate hydrolases"/>
    <property type="match status" value="1"/>
</dbReference>
<evidence type="ECO:0000256" key="1">
    <source>
        <dbReference type="ARBA" id="ARBA00007316"/>
    </source>
</evidence>
<keyword evidence="4" id="KW-0547">Nucleotide-binding</keyword>
<dbReference type="AlphaFoldDB" id="A0A932VRU1"/>
<comment type="catalytic activity">
    <reaction evidence="8">
        <text>L-tyrosyl-[protein] + ATP = O-phospho-L-tyrosyl-[protein] + ADP + H(+)</text>
        <dbReference type="Rhea" id="RHEA:10596"/>
        <dbReference type="Rhea" id="RHEA-COMP:10136"/>
        <dbReference type="Rhea" id="RHEA-COMP:20101"/>
        <dbReference type="ChEBI" id="CHEBI:15378"/>
        <dbReference type="ChEBI" id="CHEBI:30616"/>
        <dbReference type="ChEBI" id="CHEBI:46858"/>
        <dbReference type="ChEBI" id="CHEBI:61978"/>
        <dbReference type="ChEBI" id="CHEBI:456216"/>
        <dbReference type="EC" id="2.7.10.2"/>
    </reaction>
</comment>
<evidence type="ECO:0000256" key="5">
    <source>
        <dbReference type="ARBA" id="ARBA00022777"/>
    </source>
</evidence>
<dbReference type="GO" id="GO:0005886">
    <property type="term" value="C:plasma membrane"/>
    <property type="evidence" value="ECO:0007669"/>
    <property type="project" value="TreeGrafter"/>
</dbReference>
<comment type="caution">
    <text evidence="10">The sequence shown here is derived from an EMBL/GenBank/DDBJ whole genome shotgun (WGS) entry which is preliminary data.</text>
</comment>
<keyword evidence="7" id="KW-0829">Tyrosine-protein kinase</keyword>
<gene>
    <name evidence="10" type="ORF">HY221_01740</name>
</gene>
<evidence type="ECO:0000259" key="9">
    <source>
        <dbReference type="Pfam" id="PF13614"/>
    </source>
</evidence>
<dbReference type="CDD" id="cd05387">
    <property type="entry name" value="BY-kinase"/>
    <property type="match status" value="1"/>
</dbReference>
<evidence type="ECO:0000256" key="4">
    <source>
        <dbReference type="ARBA" id="ARBA00022741"/>
    </source>
</evidence>
<dbReference type="InterPro" id="IPR005702">
    <property type="entry name" value="Wzc-like_C"/>
</dbReference>
<comment type="similarity">
    <text evidence="1">Belongs to the CpsD/CapB family.</text>
</comment>
<evidence type="ECO:0000256" key="2">
    <source>
        <dbReference type="ARBA" id="ARBA00011903"/>
    </source>
</evidence>
<evidence type="ECO:0000313" key="11">
    <source>
        <dbReference type="Proteomes" id="UP000753196"/>
    </source>
</evidence>
<feature type="domain" description="AAA" evidence="9">
    <location>
        <begin position="83"/>
        <end position="234"/>
    </location>
</feature>
<evidence type="ECO:0000313" key="10">
    <source>
        <dbReference type="EMBL" id="MBI3631034.1"/>
    </source>
</evidence>
<reference evidence="10" key="1">
    <citation type="submission" date="2020-07" db="EMBL/GenBank/DDBJ databases">
        <title>Huge and variable diversity of episymbiotic CPR bacteria and DPANN archaea in groundwater ecosystems.</title>
        <authorList>
            <person name="He C.Y."/>
            <person name="Keren R."/>
            <person name="Whittaker M."/>
            <person name="Farag I.F."/>
            <person name="Doudna J."/>
            <person name="Cate J.H.D."/>
            <person name="Banfield J.F."/>
        </authorList>
    </citation>
    <scope>NUCLEOTIDE SEQUENCE</scope>
    <source>
        <strain evidence="10">NC_groundwater_973_Pr1_S-0.2um_54_13</strain>
    </source>
</reference>
<keyword evidence="5 10" id="KW-0418">Kinase</keyword>
<dbReference type="PANTHER" id="PTHR32309:SF13">
    <property type="entry name" value="FERRIC ENTEROBACTIN TRANSPORT PROTEIN FEPE"/>
    <property type="match status" value="1"/>
</dbReference>
<dbReference type="Gene3D" id="3.40.50.300">
    <property type="entry name" value="P-loop containing nucleotide triphosphate hydrolases"/>
    <property type="match status" value="1"/>
</dbReference>
<evidence type="ECO:0000256" key="3">
    <source>
        <dbReference type="ARBA" id="ARBA00022679"/>
    </source>
</evidence>
<keyword evidence="3" id="KW-0808">Transferase</keyword>
<keyword evidence="6" id="KW-0067">ATP-binding</keyword>
<accession>A0A932VRU1</accession>
<dbReference type="Pfam" id="PF13614">
    <property type="entry name" value="AAA_31"/>
    <property type="match status" value="1"/>
</dbReference>
<evidence type="ECO:0000256" key="6">
    <source>
        <dbReference type="ARBA" id="ARBA00022840"/>
    </source>
</evidence>
<name>A0A932VRU1_9BACT</name>
<organism evidence="10 11">
    <name type="scientific">Candidatus Sungiibacteriota bacterium</name>
    <dbReference type="NCBI Taxonomy" id="2750080"/>
    <lineage>
        <taxon>Bacteria</taxon>
        <taxon>Candidatus Sungiibacteriota</taxon>
    </lineage>
</organism>
<dbReference type="InterPro" id="IPR050445">
    <property type="entry name" value="Bact_polysacc_biosynth/exp"/>
</dbReference>
<proteinExistence type="inferred from homology"/>
<dbReference type="EMBL" id="JACQCR010000039">
    <property type="protein sequence ID" value="MBI3631034.1"/>
    <property type="molecule type" value="Genomic_DNA"/>
</dbReference>
<dbReference type="Proteomes" id="UP000753196">
    <property type="component" value="Unassembled WGS sequence"/>
</dbReference>